<sequence length="448" mass="49893">MMLSFVLHLLLHVTSLIFQTNAFSMKMIPIDSPDLQIIPKTFTTKDRAHFLRNISLSRAFYANKRNAKLGLNSIQTPYTNIQSSYFVTQFTFGRNNPPFTPTVVLDTSTDVTWIQCSKCDPCFTLKDSFSVDDSKSYSRMAPEDTRCKPKISYEGSCGFKATYGKGHTQGYLGLDTFSFNDTQGETNYFTNVAFGCGIRNHEFEFGSAAGNVIAGIFGLGIGPRSIMTQLSTEIKGRFSYCIKPDQGTSTILYGDDAQIIGDDARKVQTIAMNSEARYHVYLAAITVDGSRLAIDPTVFELDAQDFTRGFFIDPGATFTVITNTAHMELDGAVQTFFREKYQWDPLPSDAYMFDLCYDKVPDATKGQYYPSIVFNFIKAPGDTGEVQLELDSKNVFGNFVNKDGFCLQILPTANSSDGPSILGAFQQRNLQFLFDTDAQLLSFVPKTC</sequence>
<dbReference type="SUPFAM" id="SSF50630">
    <property type="entry name" value="Acid proteases"/>
    <property type="match status" value="1"/>
</dbReference>
<dbReference type="GO" id="GO:0006508">
    <property type="term" value="P:proteolysis"/>
    <property type="evidence" value="ECO:0007669"/>
    <property type="project" value="UniProtKB-KW"/>
</dbReference>
<accession>A0AAW1IQ01</accession>
<evidence type="ECO:0000256" key="2">
    <source>
        <dbReference type="ARBA" id="ARBA00022670"/>
    </source>
</evidence>
<dbReference type="InterPro" id="IPR051708">
    <property type="entry name" value="Plant_Aspart_Prot_A1"/>
</dbReference>
<feature type="domain" description="Peptidase A1" evidence="7">
    <location>
        <begin position="86"/>
        <end position="444"/>
    </location>
</feature>
<evidence type="ECO:0000256" key="5">
    <source>
        <dbReference type="ARBA" id="ARBA00023180"/>
    </source>
</evidence>
<dbReference type="AlphaFoldDB" id="A0AAW1IQ01"/>
<feature type="signal peptide" evidence="6">
    <location>
        <begin position="1"/>
        <end position="22"/>
    </location>
</feature>
<evidence type="ECO:0000256" key="6">
    <source>
        <dbReference type="SAM" id="SignalP"/>
    </source>
</evidence>
<feature type="chain" id="PRO_5043990815" description="Peptidase A1 domain-containing protein" evidence="6">
    <location>
        <begin position="23"/>
        <end position="448"/>
    </location>
</feature>
<dbReference type="PANTHER" id="PTHR47967:SF128">
    <property type="entry name" value="ASPARTIC PROTEINASE CDR1-LIKE"/>
    <property type="match status" value="1"/>
</dbReference>
<evidence type="ECO:0000256" key="3">
    <source>
        <dbReference type="ARBA" id="ARBA00022750"/>
    </source>
</evidence>
<name>A0AAW1IQ01_SAPOF</name>
<evidence type="ECO:0000259" key="7">
    <source>
        <dbReference type="PROSITE" id="PS51767"/>
    </source>
</evidence>
<proteinExistence type="inferred from homology"/>
<keyword evidence="3" id="KW-0064">Aspartyl protease</keyword>
<dbReference type="GO" id="GO:0004190">
    <property type="term" value="F:aspartic-type endopeptidase activity"/>
    <property type="evidence" value="ECO:0007669"/>
    <property type="project" value="UniProtKB-KW"/>
</dbReference>
<keyword evidence="2" id="KW-0645">Protease</keyword>
<evidence type="ECO:0000313" key="9">
    <source>
        <dbReference type="Proteomes" id="UP001443914"/>
    </source>
</evidence>
<organism evidence="8 9">
    <name type="scientific">Saponaria officinalis</name>
    <name type="common">Common soapwort</name>
    <name type="synonym">Lychnis saponaria</name>
    <dbReference type="NCBI Taxonomy" id="3572"/>
    <lineage>
        <taxon>Eukaryota</taxon>
        <taxon>Viridiplantae</taxon>
        <taxon>Streptophyta</taxon>
        <taxon>Embryophyta</taxon>
        <taxon>Tracheophyta</taxon>
        <taxon>Spermatophyta</taxon>
        <taxon>Magnoliopsida</taxon>
        <taxon>eudicotyledons</taxon>
        <taxon>Gunneridae</taxon>
        <taxon>Pentapetalae</taxon>
        <taxon>Caryophyllales</taxon>
        <taxon>Caryophyllaceae</taxon>
        <taxon>Caryophylleae</taxon>
        <taxon>Saponaria</taxon>
    </lineage>
</organism>
<keyword evidence="4" id="KW-0378">Hydrolase</keyword>
<dbReference type="Gene3D" id="2.40.70.10">
    <property type="entry name" value="Acid Proteases"/>
    <property type="match status" value="2"/>
</dbReference>
<dbReference type="InterPro" id="IPR032861">
    <property type="entry name" value="TAXi_N"/>
</dbReference>
<dbReference type="PROSITE" id="PS51767">
    <property type="entry name" value="PEPTIDASE_A1"/>
    <property type="match status" value="1"/>
</dbReference>
<dbReference type="Pfam" id="PF14543">
    <property type="entry name" value="TAXi_N"/>
    <property type="match status" value="1"/>
</dbReference>
<keyword evidence="9" id="KW-1185">Reference proteome</keyword>
<dbReference type="Pfam" id="PF14541">
    <property type="entry name" value="TAXi_C"/>
    <property type="match status" value="1"/>
</dbReference>
<gene>
    <name evidence="8" type="ORF">RND81_09G220000</name>
</gene>
<dbReference type="EMBL" id="JBDFQZ010000009">
    <property type="protein sequence ID" value="KAK9691784.1"/>
    <property type="molecule type" value="Genomic_DNA"/>
</dbReference>
<dbReference type="InterPro" id="IPR021109">
    <property type="entry name" value="Peptidase_aspartic_dom_sf"/>
</dbReference>
<keyword evidence="5" id="KW-0325">Glycoprotein</keyword>
<protein>
    <recommendedName>
        <fullName evidence="7">Peptidase A1 domain-containing protein</fullName>
    </recommendedName>
</protein>
<evidence type="ECO:0000256" key="4">
    <source>
        <dbReference type="ARBA" id="ARBA00022801"/>
    </source>
</evidence>
<comment type="similarity">
    <text evidence="1">Belongs to the peptidase A1 family.</text>
</comment>
<dbReference type="CDD" id="cd05476">
    <property type="entry name" value="pepsin_A_like_plant"/>
    <property type="match status" value="1"/>
</dbReference>
<reference evidence="8" key="1">
    <citation type="submission" date="2024-03" db="EMBL/GenBank/DDBJ databases">
        <title>WGS assembly of Saponaria officinalis var. Norfolk2.</title>
        <authorList>
            <person name="Jenkins J."/>
            <person name="Shu S."/>
            <person name="Grimwood J."/>
            <person name="Barry K."/>
            <person name="Goodstein D."/>
            <person name="Schmutz J."/>
            <person name="Leebens-Mack J."/>
            <person name="Osbourn A."/>
        </authorList>
    </citation>
    <scope>NUCLEOTIDE SEQUENCE [LARGE SCALE GENOMIC DNA]</scope>
    <source>
        <strain evidence="8">JIC</strain>
    </source>
</reference>
<keyword evidence="6" id="KW-0732">Signal</keyword>
<dbReference type="Proteomes" id="UP001443914">
    <property type="component" value="Unassembled WGS sequence"/>
</dbReference>
<dbReference type="InterPro" id="IPR032799">
    <property type="entry name" value="TAXi_C"/>
</dbReference>
<dbReference type="PANTHER" id="PTHR47967">
    <property type="entry name" value="OS07G0603500 PROTEIN-RELATED"/>
    <property type="match status" value="1"/>
</dbReference>
<evidence type="ECO:0000313" key="8">
    <source>
        <dbReference type="EMBL" id="KAK9691784.1"/>
    </source>
</evidence>
<evidence type="ECO:0000256" key="1">
    <source>
        <dbReference type="ARBA" id="ARBA00007447"/>
    </source>
</evidence>
<dbReference type="InterPro" id="IPR034161">
    <property type="entry name" value="Pepsin-like_plant"/>
</dbReference>
<comment type="caution">
    <text evidence="8">The sequence shown here is derived from an EMBL/GenBank/DDBJ whole genome shotgun (WGS) entry which is preliminary data.</text>
</comment>
<dbReference type="InterPro" id="IPR033121">
    <property type="entry name" value="PEPTIDASE_A1"/>
</dbReference>
<dbReference type="GO" id="GO:0005576">
    <property type="term" value="C:extracellular region"/>
    <property type="evidence" value="ECO:0007669"/>
    <property type="project" value="TreeGrafter"/>
</dbReference>